<dbReference type="InterPro" id="IPR018653">
    <property type="entry name" value="ScfR_C"/>
</dbReference>
<dbReference type="InterPro" id="IPR026281">
    <property type="entry name" value="HTH_RamB"/>
</dbReference>
<dbReference type="SMART" id="SM00530">
    <property type="entry name" value="HTH_XRE"/>
    <property type="match status" value="1"/>
</dbReference>
<dbReference type="GO" id="GO:0003700">
    <property type="term" value="F:DNA-binding transcription factor activity"/>
    <property type="evidence" value="ECO:0007669"/>
    <property type="project" value="TreeGrafter"/>
</dbReference>
<dbReference type="InterPro" id="IPR010359">
    <property type="entry name" value="IrrE_HExxH"/>
</dbReference>
<dbReference type="GO" id="GO:0003677">
    <property type="term" value="F:DNA binding"/>
    <property type="evidence" value="ECO:0007669"/>
    <property type="project" value="UniProtKB-KW"/>
</dbReference>
<dbReference type="PANTHER" id="PTHR46797:SF23">
    <property type="entry name" value="HTH-TYPE TRANSCRIPTIONAL REGULATOR SUTR"/>
    <property type="match status" value="1"/>
</dbReference>
<accession>A0A6M1U9G2</accession>
<evidence type="ECO:0000313" key="7">
    <source>
        <dbReference type="Proteomes" id="UP000474758"/>
    </source>
</evidence>
<dbReference type="GO" id="GO:0005829">
    <property type="term" value="C:cytosol"/>
    <property type="evidence" value="ECO:0007669"/>
    <property type="project" value="TreeGrafter"/>
</dbReference>
<evidence type="ECO:0000256" key="2">
    <source>
        <dbReference type="ARBA" id="ARBA00023015"/>
    </source>
</evidence>
<dbReference type="PIRSF" id="PIRSF019251">
    <property type="entry name" value="Rv0465c"/>
    <property type="match status" value="1"/>
</dbReference>
<dbReference type="AlphaFoldDB" id="A0A6M1U9G2"/>
<dbReference type="InterPro" id="IPR001387">
    <property type="entry name" value="Cro/C1-type_HTH"/>
</dbReference>
<name>A0A6M1U9G2_9RHOB</name>
<dbReference type="PROSITE" id="PS50943">
    <property type="entry name" value="HTH_CROC1"/>
    <property type="match status" value="1"/>
</dbReference>
<dbReference type="Pfam" id="PF01381">
    <property type="entry name" value="HTH_3"/>
    <property type="match status" value="1"/>
</dbReference>
<keyword evidence="4" id="KW-0804">Transcription</keyword>
<keyword evidence="7" id="KW-1185">Reference proteome</keyword>
<organism evidence="6 7">
    <name type="scientific">Paragemmobacter kunshanensis</name>
    <dbReference type="NCBI Taxonomy" id="2583234"/>
    <lineage>
        <taxon>Bacteria</taxon>
        <taxon>Pseudomonadati</taxon>
        <taxon>Pseudomonadota</taxon>
        <taxon>Alphaproteobacteria</taxon>
        <taxon>Rhodobacterales</taxon>
        <taxon>Paracoccaceae</taxon>
        <taxon>Paragemmobacter</taxon>
    </lineage>
</organism>
<sequence length="465" mass="51527">MATQKLYAGAKLREIRARLALTQKSFADKLGVSLPYLNQMENNHRPVSASVVLALAQEFGLDVTELTVGESERLVSDMREALADPVFAATSPPLADLRLAASNAPALARAFLDLHRAYRQTHERLASLDEALGREDASLRPSPWEEVRDFFHYCDNYIDAVDRAAEHFATPGGAPQDITRTAITALERRGITVTFTDQPETRRYDPATKRLTLSNRTAGPTQRFQLLLQVALLTQNELIEATLDLARFATPEARDIAKIGLANYFAGAALLPYRAFQAAALQTRHDLERLADLFGASIEQVAHRLSTLQRPGAKGIPFFFVRVDQAGTITKRHSATRLQFARFGGACPLWNVHRAFESPGQFLRQLAETPDGVKYLCLSRDVSKPGGAFLAPVKRYAIGLGCEVQHAPQLVYADGLDLKGHFEPIGISCRICERPACHQRSVPPLERRLKVDPDRRGLLPYEIAE</sequence>
<dbReference type="Pfam" id="PF09856">
    <property type="entry name" value="ScfRs"/>
    <property type="match status" value="1"/>
</dbReference>
<keyword evidence="3" id="KW-0238">DNA-binding</keyword>
<dbReference type="Pfam" id="PF06114">
    <property type="entry name" value="Peptidase_M78"/>
    <property type="match status" value="1"/>
</dbReference>
<gene>
    <name evidence="6" type="ORF">G5V65_09135</name>
</gene>
<evidence type="ECO:0000256" key="4">
    <source>
        <dbReference type="ARBA" id="ARBA00023163"/>
    </source>
</evidence>
<keyword evidence="2" id="KW-0805">Transcription regulation</keyword>
<evidence type="ECO:0000259" key="5">
    <source>
        <dbReference type="PROSITE" id="PS50943"/>
    </source>
</evidence>
<feature type="domain" description="HTH cro/C1-type" evidence="5">
    <location>
        <begin position="12"/>
        <end position="66"/>
    </location>
</feature>
<dbReference type="SUPFAM" id="SSF47413">
    <property type="entry name" value="lambda repressor-like DNA-binding domains"/>
    <property type="match status" value="1"/>
</dbReference>
<reference evidence="6 7" key="1">
    <citation type="submission" date="2020-02" db="EMBL/GenBank/DDBJ databases">
        <title>Rhodobacter translucens sp. nov., a novel bacterium isolated from activated sludge.</title>
        <authorList>
            <person name="Liu J."/>
        </authorList>
    </citation>
    <scope>NUCLEOTIDE SEQUENCE [LARGE SCALE GENOMIC DNA]</scope>
    <source>
        <strain evidence="6 7">HX-7-19</strain>
    </source>
</reference>
<dbReference type="CDD" id="cd00093">
    <property type="entry name" value="HTH_XRE"/>
    <property type="match status" value="1"/>
</dbReference>
<comment type="caution">
    <text evidence="6">The sequence shown here is derived from an EMBL/GenBank/DDBJ whole genome shotgun (WGS) entry which is preliminary data.</text>
</comment>
<dbReference type="Gene3D" id="1.10.260.40">
    <property type="entry name" value="lambda repressor-like DNA-binding domains"/>
    <property type="match status" value="1"/>
</dbReference>
<dbReference type="InterPro" id="IPR010982">
    <property type="entry name" value="Lambda_DNA-bd_dom_sf"/>
</dbReference>
<protein>
    <submittedName>
        <fullName evidence="6">DUF2083 domain-containing protein</fullName>
    </submittedName>
</protein>
<comment type="similarity">
    <text evidence="1">Belongs to the short-chain fatty acyl-CoA assimilation regulator (ScfR) family.</text>
</comment>
<dbReference type="InterPro" id="IPR050807">
    <property type="entry name" value="TransReg_Diox_bact_type"/>
</dbReference>
<dbReference type="Proteomes" id="UP000474758">
    <property type="component" value="Unassembled WGS sequence"/>
</dbReference>
<dbReference type="EMBL" id="JAALFE010000007">
    <property type="protein sequence ID" value="NGQ91061.1"/>
    <property type="molecule type" value="Genomic_DNA"/>
</dbReference>
<dbReference type="RefSeq" id="WP_165049204.1">
    <property type="nucleotide sequence ID" value="NZ_JAALFE010000007.1"/>
</dbReference>
<evidence type="ECO:0000313" key="6">
    <source>
        <dbReference type="EMBL" id="NGQ91061.1"/>
    </source>
</evidence>
<evidence type="ECO:0000256" key="3">
    <source>
        <dbReference type="ARBA" id="ARBA00023125"/>
    </source>
</evidence>
<evidence type="ECO:0000256" key="1">
    <source>
        <dbReference type="ARBA" id="ARBA00007227"/>
    </source>
</evidence>
<dbReference type="PANTHER" id="PTHR46797">
    <property type="entry name" value="HTH-TYPE TRANSCRIPTIONAL REGULATOR"/>
    <property type="match status" value="1"/>
</dbReference>
<proteinExistence type="inferred from homology"/>